<evidence type="ECO:0000259" key="19">
    <source>
        <dbReference type="PROSITE" id="PS50994"/>
    </source>
</evidence>
<dbReference type="InterPro" id="IPR000477">
    <property type="entry name" value="RT_dom"/>
</dbReference>
<evidence type="ECO:0000259" key="18">
    <source>
        <dbReference type="PROSITE" id="PS50878"/>
    </source>
</evidence>
<dbReference type="GO" id="GO:0003887">
    <property type="term" value="F:DNA-directed DNA polymerase activity"/>
    <property type="evidence" value="ECO:0007669"/>
    <property type="project" value="UniProtKB-KW"/>
</dbReference>
<keyword evidence="1" id="KW-0645">Protease</keyword>
<dbReference type="PANTHER" id="PTHR37984:SF5">
    <property type="entry name" value="PROTEIN NYNRIN-LIKE"/>
    <property type="match status" value="1"/>
</dbReference>
<dbReference type="EMBL" id="SSTE01009997">
    <property type="protein sequence ID" value="KAA0052896.1"/>
    <property type="molecule type" value="Genomic_DNA"/>
</dbReference>
<feature type="coiled-coil region" evidence="16">
    <location>
        <begin position="988"/>
        <end position="1015"/>
    </location>
</feature>
<dbReference type="GO" id="GO:0003964">
    <property type="term" value="F:RNA-directed DNA polymerase activity"/>
    <property type="evidence" value="ECO:0007669"/>
    <property type="project" value="UniProtKB-KW"/>
</dbReference>
<evidence type="ECO:0000259" key="17">
    <source>
        <dbReference type="PROSITE" id="PS50013"/>
    </source>
</evidence>
<dbReference type="Pfam" id="PF24626">
    <property type="entry name" value="SH3_Tf2-1"/>
    <property type="match status" value="1"/>
</dbReference>
<dbReference type="InterPro" id="IPR012337">
    <property type="entry name" value="RNaseH-like_sf"/>
</dbReference>
<dbReference type="Gene3D" id="2.40.70.10">
    <property type="entry name" value="Acid Proteases"/>
    <property type="match status" value="1"/>
</dbReference>
<dbReference type="InterPro" id="IPR041588">
    <property type="entry name" value="Integrase_H2C2"/>
</dbReference>
<dbReference type="InterPro" id="IPR056924">
    <property type="entry name" value="SH3_Tf2-1"/>
</dbReference>
<dbReference type="PROSITE" id="PS50013">
    <property type="entry name" value="CHROMO_2"/>
    <property type="match status" value="1"/>
</dbReference>
<dbReference type="Pfam" id="PF17921">
    <property type="entry name" value="Integrase_H2C2"/>
    <property type="match status" value="1"/>
</dbReference>
<evidence type="ECO:0000256" key="5">
    <source>
        <dbReference type="ARBA" id="ARBA00022723"/>
    </source>
</evidence>
<evidence type="ECO:0000256" key="8">
    <source>
        <dbReference type="ARBA" id="ARBA00022801"/>
    </source>
</evidence>
<dbReference type="InterPro" id="IPR041577">
    <property type="entry name" value="RT_RNaseH_2"/>
</dbReference>
<dbReference type="InterPro" id="IPR043502">
    <property type="entry name" value="DNA/RNA_pol_sf"/>
</dbReference>
<dbReference type="GO" id="GO:0046872">
    <property type="term" value="F:metal ion binding"/>
    <property type="evidence" value="ECO:0007669"/>
    <property type="project" value="UniProtKB-KW"/>
</dbReference>
<feature type="domain" description="Chromo" evidence="17">
    <location>
        <begin position="1111"/>
        <end position="1161"/>
    </location>
</feature>
<evidence type="ECO:0000256" key="14">
    <source>
        <dbReference type="ARBA" id="ARBA00023172"/>
    </source>
</evidence>
<evidence type="ECO:0000256" key="4">
    <source>
        <dbReference type="ARBA" id="ARBA00022722"/>
    </source>
</evidence>
<evidence type="ECO:0000256" key="6">
    <source>
        <dbReference type="ARBA" id="ARBA00022750"/>
    </source>
</evidence>
<dbReference type="Gene3D" id="3.10.10.10">
    <property type="entry name" value="HIV Type 1 Reverse Transcriptase, subunit A, domain 1"/>
    <property type="match status" value="1"/>
</dbReference>
<dbReference type="Gene3D" id="3.30.420.10">
    <property type="entry name" value="Ribonuclease H-like superfamily/Ribonuclease H"/>
    <property type="match status" value="1"/>
</dbReference>
<dbReference type="CDD" id="cd01647">
    <property type="entry name" value="RT_LTR"/>
    <property type="match status" value="1"/>
</dbReference>
<keyword evidence="8" id="KW-0378">Hydrolase</keyword>
<dbReference type="PROSITE" id="PS50994">
    <property type="entry name" value="INTEGRASE"/>
    <property type="match status" value="1"/>
</dbReference>
<keyword evidence="13" id="KW-0238">DNA-binding</keyword>
<accession>A0A5A7UFA3</accession>
<dbReference type="Gene3D" id="2.40.50.40">
    <property type="match status" value="1"/>
</dbReference>
<evidence type="ECO:0000256" key="16">
    <source>
        <dbReference type="SAM" id="Coils"/>
    </source>
</evidence>
<dbReference type="FunFam" id="3.10.10.10:FF:000007">
    <property type="entry name" value="Retrovirus-related Pol polyprotein from transposon 17.6-like Protein"/>
    <property type="match status" value="1"/>
</dbReference>
<dbReference type="SUPFAM" id="SSF53098">
    <property type="entry name" value="Ribonuclease H-like"/>
    <property type="match status" value="1"/>
</dbReference>
<keyword evidence="15" id="KW-0511">Multifunctional enzyme</keyword>
<keyword evidence="7" id="KW-0255">Endonuclease</keyword>
<dbReference type="SUPFAM" id="SSF54160">
    <property type="entry name" value="Chromo domain-like"/>
    <property type="match status" value="1"/>
</dbReference>
<keyword evidence="16" id="KW-0175">Coiled coil</keyword>
<dbReference type="InterPro" id="IPR050951">
    <property type="entry name" value="Retrovirus_Pol_polyprotein"/>
</dbReference>
<keyword evidence="10" id="KW-0229">DNA integration</keyword>
<evidence type="ECO:0000256" key="2">
    <source>
        <dbReference type="ARBA" id="ARBA00022679"/>
    </source>
</evidence>
<evidence type="ECO:0000256" key="12">
    <source>
        <dbReference type="ARBA" id="ARBA00022932"/>
    </source>
</evidence>
<dbReference type="CDD" id="cd00303">
    <property type="entry name" value="retropepsin_like"/>
    <property type="match status" value="1"/>
</dbReference>
<dbReference type="PROSITE" id="PS50878">
    <property type="entry name" value="RT_POL"/>
    <property type="match status" value="1"/>
</dbReference>
<dbReference type="Gene3D" id="1.10.340.70">
    <property type="match status" value="1"/>
</dbReference>
<dbReference type="SMART" id="SM00298">
    <property type="entry name" value="CHROMO"/>
    <property type="match status" value="1"/>
</dbReference>
<feature type="domain" description="Reverse transcriptase" evidence="18">
    <location>
        <begin position="351"/>
        <end position="530"/>
    </location>
</feature>
<dbReference type="GO" id="GO:0004519">
    <property type="term" value="F:endonuclease activity"/>
    <property type="evidence" value="ECO:0007669"/>
    <property type="project" value="UniProtKB-KW"/>
</dbReference>
<dbReference type="Proteomes" id="UP000321393">
    <property type="component" value="Unassembled WGS sequence"/>
</dbReference>
<dbReference type="Pfam" id="PF00385">
    <property type="entry name" value="Chromo"/>
    <property type="match status" value="1"/>
</dbReference>
<dbReference type="OrthoDB" id="2013610at2759"/>
<dbReference type="SUPFAM" id="SSF56672">
    <property type="entry name" value="DNA/RNA polymerases"/>
    <property type="match status" value="1"/>
</dbReference>
<dbReference type="InterPro" id="IPR021109">
    <property type="entry name" value="Peptidase_aspartic_dom_sf"/>
</dbReference>
<keyword evidence="11" id="KW-0695">RNA-directed DNA polymerase</keyword>
<keyword evidence="3" id="KW-0548">Nucleotidyltransferase</keyword>
<dbReference type="FunFam" id="3.30.70.270:FF:000020">
    <property type="entry name" value="Transposon Tf2-6 polyprotein-like Protein"/>
    <property type="match status" value="1"/>
</dbReference>
<keyword evidence="9" id="KW-0460">Magnesium</keyword>
<evidence type="ECO:0000256" key="13">
    <source>
        <dbReference type="ARBA" id="ARBA00023125"/>
    </source>
</evidence>
<feature type="domain" description="Integrase catalytic" evidence="19">
    <location>
        <begin position="858"/>
        <end position="967"/>
    </location>
</feature>
<keyword evidence="6" id="KW-0064">Aspartyl protease</keyword>
<dbReference type="InterPro" id="IPR043128">
    <property type="entry name" value="Rev_trsase/Diguanyl_cyclase"/>
</dbReference>
<dbReference type="InterPro" id="IPR016197">
    <property type="entry name" value="Chromo-like_dom_sf"/>
</dbReference>
<dbReference type="InterPro" id="IPR000953">
    <property type="entry name" value="Chromo/chromo_shadow_dom"/>
</dbReference>
<dbReference type="Pfam" id="PF08284">
    <property type="entry name" value="RVP_2"/>
    <property type="match status" value="1"/>
</dbReference>
<reference evidence="20 21" key="1">
    <citation type="submission" date="2019-08" db="EMBL/GenBank/DDBJ databases">
        <title>Draft genome sequences of two oriental melons (Cucumis melo L. var makuwa).</title>
        <authorList>
            <person name="Kwon S.-Y."/>
        </authorList>
    </citation>
    <scope>NUCLEOTIDE SEQUENCE [LARGE SCALE GENOMIC DNA]</scope>
    <source>
        <strain evidence="21">cv. SW 3</strain>
        <tissue evidence="20">Leaf</tissue>
    </source>
</reference>
<dbReference type="InterPro" id="IPR036397">
    <property type="entry name" value="RNaseH_sf"/>
</dbReference>
<name>A0A5A7UFA3_CUCMM</name>
<dbReference type="GO" id="GO:0015074">
    <property type="term" value="P:DNA integration"/>
    <property type="evidence" value="ECO:0007669"/>
    <property type="project" value="UniProtKB-KW"/>
</dbReference>
<evidence type="ECO:0000256" key="11">
    <source>
        <dbReference type="ARBA" id="ARBA00022918"/>
    </source>
</evidence>
<dbReference type="GO" id="GO:0003677">
    <property type="term" value="F:DNA binding"/>
    <property type="evidence" value="ECO:0007669"/>
    <property type="project" value="UniProtKB-KW"/>
</dbReference>
<dbReference type="InterPro" id="IPR023780">
    <property type="entry name" value="Chromo_domain"/>
</dbReference>
<comment type="caution">
    <text evidence="20">The sequence shown here is derived from an EMBL/GenBank/DDBJ whole genome shotgun (WGS) entry which is preliminary data.</text>
</comment>
<proteinExistence type="predicted"/>
<dbReference type="FunFam" id="1.10.340.70:FF:000001">
    <property type="entry name" value="Retrovirus-related Pol polyprotein from transposon gypsy-like Protein"/>
    <property type="match status" value="1"/>
</dbReference>
<sequence length="1161" mass="134052">MAPVSDLPDRVIEETFMGGLFPWIKAKVEFCRPTGLAEMMLLAQLTENREKIRNEASLKGHNGGKYPFYPSSISKPNNSVSDKGNTTFPMRTITLKSNPIGETKKEGTSKRLSEAEFQARKEKGLCFRCNEKYSHDHKCKNKEQRELRMYVMKSEDEKFEIIEEANYEEKELKMTSIAEEDQVVIELSINSVVGLSNPGSGAAIKGKGICESVEIILNGWKVIVDLLPLELGGVDVVLGMQWLYSLGNTEVDWRNLTMIFLHQGKKILIKGDPSLTKARVSLKNMMKSWEESDQGFLIEFRSMEGEKKLPPQRDIEHHIHLKQGTNPVNVRPYQYAHQQKIEMEKRVEEMLKSGIICPSNSPYSSPVLLVRKKDESWRFCVDYRALNNVTIPDKFPIPVIEELFDELNGATWFSKIDLKAGYHQIRMSSKDIEKTAFRTHEGHYEFMVMPFGLTNAPSTFQSLMNSIFKSYLRKFVLVFFDDILIYSKDVESHLQHLGLALQVLRKNELYANQKKCSFAKTKVDYLGHIISGKGVEVDPEKIRAIKEWPTPKNVREVRGFLGLTGYYRKFVQHYSSIAAPLTQLLKLGGFKWNKDAEEAFLKLQNAMMTLPILALPDFNAIFEVETDASGYGVGAVLMQSKRPIAYFSHTLAIRDRAKPVYERELMAPQYQKWIAKLLGYSFEVVYKPGLENKAADALSRTPPTVQLYSLIAPTLIDLTRIKEEVEKDEQLQKIVAELKEENESKGNKFSIQQGMLKYKDRLVISKTSTLLPTILHTYHDSIFGGHSGFLRTYKRLAGELYWEGMKQDVKRYCEQCLICQKNKSLALSPAGLLLPLEVQNSVWSDISMDFIEGLPPMVADLFTKEIVRLHGYPKSIVSDRDKIFLSHFWKELFKMAGTKLHRSTAYHPQSDGQTEVVNRGIETYLRCFCGERPKQWVKWLHWAEYWYNTTFQRSLEITPFQAVYGRLPPPLAYFGDWDTPSTALDEQLKERDITLEALKEHLKFAQEKMKRSAYQKRRDVEYEVGDMVFLKIRPYRQVSLRKRRNEKLAPKFFGPYKIIEKIGPVAYKLELPASSSIHPVFHVSQLKKLKGEHQVEVAERPYVTENHEWQEIPEEICGYQKNKVAGWDVLVKWKGLSRKETTWEDYDEIQQRYPELHLEDK</sequence>
<dbReference type="AlphaFoldDB" id="A0A5A7UFA3"/>
<evidence type="ECO:0000256" key="3">
    <source>
        <dbReference type="ARBA" id="ARBA00022695"/>
    </source>
</evidence>
<dbReference type="Gene3D" id="3.30.70.270">
    <property type="match status" value="2"/>
</dbReference>
<dbReference type="GO" id="GO:0006310">
    <property type="term" value="P:DNA recombination"/>
    <property type="evidence" value="ECO:0007669"/>
    <property type="project" value="UniProtKB-KW"/>
</dbReference>
<evidence type="ECO:0000256" key="15">
    <source>
        <dbReference type="ARBA" id="ARBA00023268"/>
    </source>
</evidence>
<gene>
    <name evidence="20" type="ORF">E6C27_scaffold1184G00340</name>
</gene>
<evidence type="ECO:0000256" key="9">
    <source>
        <dbReference type="ARBA" id="ARBA00022842"/>
    </source>
</evidence>
<dbReference type="Pfam" id="PF00078">
    <property type="entry name" value="RVT_1"/>
    <property type="match status" value="1"/>
</dbReference>
<dbReference type="Pfam" id="PF17919">
    <property type="entry name" value="RT_RNaseH_2"/>
    <property type="match status" value="1"/>
</dbReference>
<evidence type="ECO:0000313" key="20">
    <source>
        <dbReference type="EMBL" id="KAA0052896.1"/>
    </source>
</evidence>
<dbReference type="InterPro" id="IPR001584">
    <property type="entry name" value="Integrase_cat-core"/>
</dbReference>
<dbReference type="PANTHER" id="PTHR37984">
    <property type="entry name" value="PROTEIN CBG26694"/>
    <property type="match status" value="1"/>
</dbReference>
<evidence type="ECO:0000313" key="21">
    <source>
        <dbReference type="Proteomes" id="UP000321393"/>
    </source>
</evidence>
<keyword evidence="4" id="KW-0540">Nuclease</keyword>
<protein>
    <submittedName>
        <fullName evidence="20">Ty3/gypsy retrotransposon protein</fullName>
    </submittedName>
</protein>
<keyword evidence="2" id="KW-0808">Transferase</keyword>
<organism evidence="20 21">
    <name type="scientific">Cucumis melo var. makuwa</name>
    <name type="common">Oriental melon</name>
    <dbReference type="NCBI Taxonomy" id="1194695"/>
    <lineage>
        <taxon>Eukaryota</taxon>
        <taxon>Viridiplantae</taxon>
        <taxon>Streptophyta</taxon>
        <taxon>Embryophyta</taxon>
        <taxon>Tracheophyta</taxon>
        <taxon>Spermatophyta</taxon>
        <taxon>Magnoliopsida</taxon>
        <taxon>eudicotyledons</taxon>
        <taxon>Gunneridae</taxon>
        <taxon>Pentapetalae</taxon>
        <taxon>rosids</taxon>
        <taxon>fabids</taxon>
        <taxon>Cucurbitales</taxon>
        <taxon>Cucurbitaceae</taxon>
        <taxon>Benincaseae</taxon>
        <taxon>Cucumis</taxon>
    </lineage>
</organism>
<evidence type="ECO:0000256" key="10">
    <source>
        <dbReference type="ARBA" id="ARBA00022908"/>
    </source>
</evidence>
<keyword evidence="14" id="KW-0233">DNA recombination</keyword>
<keyword evidence="5" id="KW-0479">Metal-binding</keyword>
<evidence type="ECO:0000256" key="1">
    <source>
        <dbReference type="ARBA" id="ARBA00022670"/>
    </source>
</evidence>
<evidence type="ECO:0000256" key="7">
    <source>
        <dbReference type="ARBA" id="ARBA00022759"/>
    </source>
</evidence>
<dbReference type="GO" id="GO:0004190">
    <property type="term" value="F:aspartic-type endopeptidase activity"/>
    <property type="evidence" value="ECO:0007669"/>
    <property type="project" value="UniProtKB-KW"/>
</dbReference>
<dbReference type="GO" id="GO:0006508">
    <property type="term" value="P:proteolysis"/>
    <property type="evidence" value="ECO:0007669"/>
    <property type="project" value="UniProtKB-KW"/>
</dbReference>
<keyword evidence="12" id="KW-0239">DNA-directed DNA polymerase</keyword>